<keyword evidence="2" id="KW-0808">Transferase</keyword>
<dbReference type="Pfam" id="PF00534">
    <property type="entry name" value="Glycos_transf_1"/>
    <property type="match status" value="1"/>
</dbReference>
<dbReference type="EC" id="2.4.-.-" evidence="2"/>
<dbReference type="GO" id="GO:0016757">
    <property type="term" value="F:glycosyltransferase activity"/>
    <property type="evidence" value="ECO:0007669"/>
    <property type="project" value="UniProtKB-KW"/>
</dbReference>
<sequence>MKYIGFFSQAPFISGAERCLQIILHEINQHPKFAPILFVPAKSPMIAWAASENIPCVQIELLANKLTAAQRLIVQAKIIFWCIRYRIQVIHSNQIWTYKIIPSLLKLLGIKTVVHLRDPIDSSTTWWFDQGANAVVSISSFIKKSFSETFPLYSGLNAQLIDPINKPQRAIHSRAKDSKIVIGFIGQIRDEKGLFELVKALEKAKLTYSWQLRIAGCDNSNTQAYIHQVQSFIDEHKLTSQVEWLGFVNDLDTFYDSIDIVVVPSKQEPLGLIPLEAAIRKRPAIISAVGGLVENVQHNTTGFIFQDYETDLIDTLRGLNTHPLERMGEEAHMALDPNTSPKQHVSALLEIFEDL</sequence>
<dbReference type="SUPFAM" id="SSF53756">
    <property type="entry name" value="UDP-Glycosyltransferase/glycogen phosphorylase"/>
    <property type="match status" value="1"/>
</dbReference>
<proteinExistence type="predicted"/>
<name>A0ABV7FNJ2_9ALTE</name>
<dbReference type="CDD" id="cd03801">
    <property type="entry name" value="GT4_PimA-like"/>
    <property type="match status" value="1"/>
</dbReference>
<keyword evidence="3" id="KW-1185">Reference proteome</keyword>
<feature type="domain" description="Glycosyl transferase family 1" evidence="1">
    <location>
        <begin position="174"/>
        <end position="316"/>
    </location>
</feature>
<keyword evidence="2" id="KW-0328">Glycosyltransferase</keyword>
<evidence type="ECO:0000259" key="1">
    <source>
        <dbReference type="Pfam" id="PF00534"/>
    </source>
</evidence>
<dbReference type="Proteomes" id="UP001595478">
    <property type="component" value="Unassembled WGS sequence"/>
</dbReference>
<reference evidence="3" key="1">
    <citation type="journal article" date="2019" name="Int. J. Syst. Evol. Microbiol.">
        <title>The Global Catalogue of Microorganisms (GCM) 10K type strain sequencing project: providing services to taxonomists for standard genome sequencing and annotation.</title>
        <authorList>
            <consortium name="The Broad Institute Genomics Platform"/>
            <consortium name="The Broad Institute Genome Sequencing Center for Infectious Disease"/>
            <person name="Wu L."/>
            <person name="Ma J."/>
        </authorList>
    </citation>
    <scope>NUCLEOTIDE SEQUENCE [LARGE SCALE GENOMIC DNA]</scope>
    <source>
        <strain evidence="3">KCTC 52473</strain>
    </source>
</reference>
<dbReference type="PANTHER" id="PTHR12526:SF638">
    <property type="entry name" value="SPORE COAT PROTEIN SA"/>
    <property type="match status" value="1"/>
</dbReference>
<comment type="caution">
    <text evidence="2">The sequence shown here is derived from an EMBL/GenBank/DDBJ whole genome shotgun (WGS) entry which is preliminary data.</text>
</comment>
<dbReference type="Gene3D" id="3.40.50.2000">
    <property type="entry name" value="Glycogen Phosphorylase B"/>
    <property type="match status" value="2"/>
</dbReference>
<protein>
    <submittedName>
        <fullName evidence="2">Glycosyltransferase family 4 protein</fullName>
        <ecNumber evidence="2">2.4.-.-</ecNumber>
    </submittedName>
</protein>
<dbReference type="RefSeq" id="WP_376918974.1">
    <property type="nucleotide sequence ID" value="NZ_JBHRSW010000006.1"/>
</dbReference>
<evidence type="ECO:0000313" key="3">
    <source>
        <dbReference type="Proteomes" id="UP001595478"/>
    </source>
</evidence>
<dbReference type="EMBL" id="JBHRSW010000006">
    <property type="protein sequence ID" value="MFC3120831.1"/>
    <property type="molecule type" value="Genomic_DNA"/>
</dbReference>
<accession>A0ABV7FNJ2</accession>
<dbReference type="PANTHER" id="PTHR12526">
    <property type="entry name" value="GLYCOSYLTRANSFERASE"/>
    <property type="match status" value="1"/>
</dbReference>
<gene>
    <name evidence="2" type="ORF">ACFOHL_04325</name>
</gene>
<organism evidence="2 3">
    <name type="scientific">Agaribacter flavus</name>
    <dbReference type="NCBI Taxonomy" id="1902781"/>
    <lineage>
        <taxon>Bacteria</taxon>
        <taxon>Pseudomonadati</taxon>
        <taxon>Pseudomonadota</taxon>
        <taxon>Gammaproteobacteria</taxon>
        <taxon>Alteromonadales</taxon>
        <taxon>Alteromonadaceae</taxon>
        <taxon>Agaribacter</taxon>
    </lineage>
</organism>
<evidence type="ECO:0000313" key="2">
    <source>
        <dbReference type="EMBL" id="MFC3120831.1"/>
    </source>
</evidence>
<dbReference type="InterPro" id="IPR001296">
    <property type="entry name" value="Glyco_trans_1"/>
</dbReference>